<feature type="domain" description="Topo IA-type catalytic" evidence="18">
    <location>
        <begin position="147"/>
        <end position="594"/>
    </location>
</feature>
<dbReference type="InterPro" id="IPR028612">
    <property type="entry name" value="Topoisom_1_IA"/>
</dbReference>
<evidence type="ECO:0000256" key="14">
    <source>
        <dbReference type="ARBA" id="ARBA00032877"/>
    </source>
</evidence>
<dbReference type="InterPro" id="IPR013498">
    <property type="entry name" value="Topo_IA_Znf"/>
</dbReference>
<keyword evidence="7" id="KW-0460">Magnesium</keyword>
<dbReference type="InterPro" id="IPR023406">
    <property type="entry name" value="Topo_IA_AS"/>
</dbReference>
<evidence type="ECO:0000256" key="2">
    <source>
        <dbReference type="ARBA" id="ARBA00009446"/>
    </source>
</evidence>
<dbReference type="InterPro" id="IPR013497">
    <property type="entry name" value="Topo_IA_cen"/>
</dbReference>
<dbReference type="InterPro" id="IPR011009">
    <property type="entry name" value="Kinase-like_dom_sf"/>
</dbReference>
<dbReference type="SUPFAM" id="SSF57783">
    <property type="entry name" value="Zinc beta-ribbon"/>
    <property type="match status" value="1"/>
</dbReference>
<keyword evidence="6" id="KW-0862">Zinc</keyword>
<dbReference type="SMART" id="SM00436">
    <property type="entry name" value="TOP1Bc"/>
    <property type="match status" value="1"/>
</dbReference>
<feature type="domain" description="Toprim" evidence="17">
    <location>
        <begin position="17"/>
        <end position="127"/>
    </location>
</feature>
<dbReference type="PROSITE" id="PS50880">
    <property type="entry name" value="TOPRIM"/>
    <property type="match status" value="1"/>
</dbReference>
<sequence length="1030" mass="111503">MSGSALQCRAASTAAARTVILVESPAKAKKIQQFLGTGYQVLASYGHVRDLPAKAGSVLPEQDFAMLWEQSAASRPRLKELAAAVKHSDVLVLATDPDREGEAISWHVQEELQAAKALGGVTVQRITFTEVTSKAVQDALAAPRIVSQPLVDAYLARRALDYLFGFTLSPLLWRKLPGSRSAGRVQSVALRLVCEREAQIEVFSRQEYWSVAAQLKSEQGLQFEARLVQVAGKSIPQEGLDQEAAASAVEKLQSTPLQVLSLSQKTVTRNPQPPFITSTLQQDASVKLGYNPSTSMQLAQQLYEGPEASGGEGMITYMRTDGLQMSAEAVEEIRSAVQDMHGKDYLPPQPRTYKSKAKNAQEAHEAIRPTKAGLLPQKAGLSPSSQLARLYALIWARAIASQMASAKLLQVSADVADNSRSGYVLRSTSTSVKFPGYLAVYPPKRTLGEAAAEGDAEEEQSEGEQQAVLLGLAEGQPVALLSVVPEQHFTKPPPRYTEASLVKALEELGIGRPSTYASILKVLQERGYMKKEGRALKPESRGRVLTEFLQAYFPRYVDYGFTASLEDELDEVSGGKGVWKEVLRSFWGPFQQLVQQTSDISITEVIDVLDPLIGRHFFPLQEGKSEEDARRCPECGGRLGLRLAKHGGFIGCSGYPACTYIRPLELHEPGEAPLGPGEGDRVLGVDPASGREIKLVQGPYGWYVEQAVGTEEPLEKPSGKGRKKAAAKPKRAHLGKSAQAPNISLAEALDLLQWPKELGAHPEDGQVVSAVMGLYGPYVRHNAINASLPKGINPGEIGLEEAVKLLAKKAAKGPGKSFGRKGKQPAAKKGTTGAKASSGKAPAKEAFSSKTTAKTNGNKAAETEGAAEKPARKARKEEVDISRMTRKDAAEAEQEAKILLALHHPNIVACSLSWVEHGKLHIVTEYCSQGDLQGVLKERMPAQLPEDTILDCFIQMVLALKYMHERKILHRDFKTANVFMAEGGLLKVGDFGVSKVLSSTLALAKTTIGTPYYISPEICLNTPYNAKTDI</sequence>
<dbReference type="HAMAP" id="MF_00952">
    <property type="entry name" value="Topoisom_1_prok"/>
    <property type="match status" value="1"/>
</dbReference>
<evidence type="ECO:0000256" key="13">
    <source>
        <dbReference type="ARBA" id="ARBA00032235"/>
    </source>
</evidence>
<dbReference type="EMBL" id="JALJOT010000004">
    <property type="protein sequence ID" value="KAK9916124.1"/>
    <property type="molecule type" value="Genomic_DNA"/>
</dbReference>
<dbReference type="InterPro" id="IPR034149">
    <property type="entry name" value="TOPRIM_TopoI"/>
</dbReference>
<keyword evidence="4" id="KW-0479">Metal-binding</keyword>
<dbReference type="NCBIfam" id="TIGR01051">
    <property type="entry name" value="topA_bact"/>
    <property type="match status" value="1"/>
</dbReference>
<dbReference type="EC" id="5.6.2.1" evidence="3"/>
<feature type="compositionally biased region" description="Polar residues" evidence="15">
    <location>
        <begin position="848"/>
        <end position="858"/>
    </location>
</feature>
<dbReference type="PROSITE" id="PS52039">
    <property type="entry name" value="TOPO_IA_2"/>
    <property type="match status" value="1"/>
</dbReference>
<dbReference type="InterPro" id="IPR013826">
    <property type="entry name" value="Topo_IA_cen_sub3"/>
</dbReference>
<dbReference type="InterPro" id="IPR023405">
    <property type="entry name" value="Topo_IA_core_domain"/>
</dbReference>
<dbReference type="InterPro" id="IPR025589">
    <property type="entry name" value="Toprim_C_rpt"/>
</dbReference>
<evidence type="ECO:0000256" key="4">
    <source>
        <dbReference type="ARBA" id="ARBA00022723"/>
    </source>
</evidence>
<dbReference type="PANTHER" id="PTHR42785">
    <property type="entry name" value="DNA TOPOISOMERASE, TYPE IA, CORE"/>
    <property type="match status" value="1"/>
</dbReference>
<evidence type="ECO:0000256" key="3">
    <source>
        <dbReference type="ARBA" id="ARBA00012891"/>
    </source>
</evidence>
<evidence type="ECO:0000256" key="15">
    <source>
        <dbReference type="SAM" id="MobiDB-lite"/>
    </source>
</evidence>
<dbReference type="PRINTS" id="PR00417">
    <property type="entry name" value="PRTPISMRASEI"/>
</dbReference>
<dbReference type="InterPro" id="IPR003602">
    <property type="entry name" value="Topo_IA_DNA-bd_dom"/>
</dbReference>
<evidence type="ECO:0000256" key="9">
    <source>
        <dbReference type="ARBA" id="ARBA00023125"/>
    </source>
</evidence>
<evidence type="ECO:0000313" key="19">
    <source>
        <dbReference type="EMBL" id="KAK9916124.1"/>
    </source>
</evidence>
<dbReference type="InterPro" id="IPR000719">
    <property type="entry name" value="Prot_kinase_dom"/>
</dbReference>
<comment type="catalytic activity">
    <reaction evidence="1">
        <text>ATP-independent breakage of single-stranded DNA, followed by passage and rejoining.</text>
        <dbReference type="EC" id="5.6.2.1"/>
    </reaction>
</comment>
<comment type="caution">
    <text evidence="19">The sequence shown here is derived from an EMBL/GenBank/DDBJ whole genome shotgun (WGS) entry which is preliminary data.</text>
</comment>
<dbReference type="InterPro" id="IPR000380">
    <property type="entry name" value="Topo_IA"/>
</dbReference>
<feature type="compositionally biased region" description="Basic residues" evidence="15">
    <location>
        <begin position="719"/>
        <end position="734"/>
    </location>
</feature>
<keyword evidence="20" id="KW-1185">Reference proteome</keyword>
<reference evidence="19 20" key="1">
    <citation type="journal article" date="2024" name="Nat. Commun.">
        <title>Phylogenomics reveals the evolutionary origins of lichenization in chlorophyte algae.</title>
        <authorList>
            <person name="Puginier C."/>
            <person name="Libourel C."/>
            <person name="Otte J."/>
            <person name="Skaloud P."/>
            <person name="Haon M."/>
            <person name="Grisel S."/>
            <person name="Petersen M."/>
            <person name="Berrin J.G."/>
            <person name="Delaux P.M."/>
            <person name="Dal Grande F."/>
            <person name="Keller J."/>
        </authorList>
    </citation>
    <scope>NUCLEOTIDE SEQUENCE [LARGE SCALE GENOMIC DNA]</scope>
    <source>
        <strain evidence="19 20">SAG 216-7</strain>
    </source>
</reference>
<dbReference type="PROSITE" id="PS00396">
    <property type="entry name" value="TOPO_IA_1"/>
    <property type="match status" value="1"/>
</dbReference>
<dbReference type="Gene3D" id="1.10.290.10">
    <property type="entry name" value="Topoisomerase I, domain 4"/>
    <property type="match status" value="1"/>
</dbReference>
<evidence type="ECO:0000256" key="7">
    <source>
        <dbReference type="ARBA" id="ARBA00022842"/>
    </source>
</evidence>
<dbReference type="Pfam" id="PF00069">
    <property type="entry name" value="Pkinase"/>
    <property type="match status" value="1"/>
</dbReference>
<dbReference type="Gene3D" id="1.10.510.10">
    <property type="entry name" value="Transferase(Phosphotransferase) domain 1"/>
    <property type="match status" value="1"/>
</dbReference>
<dbReference type="Proteomes" id="UP001491310">
    <property type="component" value="Unassembled WGS sequence"/>
</dbReference>
<dbReference type="InterPro" id="IPR006171">
    <property type="entry name" value="TOPRIM_dom"/>
</dbReference>
<gene>
    <name evidence="19" type="ORF">WJX75_008944</name>
</gene>
<dbReference type="PROSITE" id="PS50011">
    <property type="entry name" value="PROTEIN_KINASE_DOM"/>
    <property type="match status" value="1"/>
</dbReference>
<dbReference type="InterPro" id="IPR003601">
    <property type="entry name" value="Topo_IA_2"/>
</dbReference>
<dbReference type="Gene3D" id="3.40.50.140">
    <property type="match status" value="1"/>
</dbReference>
<feature type="domain" description="Protein kinase" evidence="16">
    <location>
        <begin position="836"/>
        <end position="1030"/>
    </location>
</feature>
<dbReference type="InterPro" id="IPR013825">
    <property type="entry name" value="Topo_IA_cen_sub2"/>
</dbReference>
<comment type="similarity">
    <text evidence="2">Belongs to the type IA topoisomerase family.</text>
</comment>
<dbReference type="CDD" id="cd00186">
    <property type="entry name" value="TOP1Ac"/>
    <property type="match status" value="1"/>
</dbReference>
<evidence type="ECO:0000256" key="8">
    <source>
        <dbReference type="ARBA" id="ARBA00023029"/>
    </source>
</evidence>
<evidence type="ECO:0000259" key="17">
    <source>
        <dbReference type="PROSITE" id="PS50880"/>
    </source>
</evidence>
<evidence type="ECO:0000313" key="20">
    <source>
        <dbReference type="Proteomes" id="UP001491310"/>
    </source>
</evidence>
<evidence type="ECO:0000259" key="18">
    <source>
        <dbReference type="PROSITE" id="PS52039"/>
    </source>
</evidence>
<dbReference type="SMART" id="SM00437">
    <property type="entry name" value="TOP1Ac"/>
    <property type="match status" value="1"/>
</dbReference>
<dbReference type="PANTHER" id="PTHR42785:SF1">
    <property type="entry name" value="DNA TOPOISOMERASE"/>
    <property type="match status" value="1"/>
</dbReference>
<dbReference type="InterPro" id="IPR005733">
    <property type="entry name" value="TopoI_bac-type"/>
</dbReference>
<evidence type="ECO:0000256" key="5">
    <source>
        <dbReference type="ARBA" id="ARBA00022771"/>
    </source>
</evidence>
<accession>A0ABR2YWY6</accession>
<dbReference type="CDD" id="cd03363">
    <property type="entry name" value="TOPRIM_TopoIA_TopoI"/>
    <property type="match status" value="1"/>
</dbReference>
<protein>
    <recommendedName>
        <fullName evidence="3">DNA topoisomerase</fullName>
        <ecNumber evidence="3">5.6.2.1</ecNumber>
    </recommendedName>
    <alternativeName>
        <fullName evidence="14">Omega-protein</fullName>
    </alternativeName>
    <alternativeName>
        <fullName evidence="13">Relaxing enzyme</fullName>
    </alternativeName>
    <alternativeName>
        <fullName evidence="11">Swivelase</fullName>
    </alternativeName>
    <alternativeName>
        <fullName evidence="12">Untwisting enzyme</fullName>
    </alternativeName>
</protein>
<evidence type="ECO:0000256" key="12">
    <source>
        <dbReference type="ARBA" id="ARBA00031985"/>
    </source>
</evidence>
<keyword evidence="5" id="KW-0863">Zinc-finger</keyword>
<feature type="region of interest" description="Disordered" evidence="15">
    <location>
        <begin position="711"/>
        <end position="739"/>
    </location>
</feature>
<dbReference type="SUPFAM" id="SSF56712">
    <property type="entry name" value="Prokaryotic type I DNA topoisomerase"/>
    <property type="match status" value="1"/>
</dbReference>
<dbReference type="InterPro" id="IPR008271">
    <property type="entry name" value="Ser/Thr_kinase_AS"/>
</dbReference>
<dbReference type="Gene3D" id="2.70.20.10">
    <property type="entry name" value="Topoisomerase I, domain 3"/>
    <property type="match status" value="1"/>
</dbReference>
<dbReference type="SMART" id="SM00493">
    <property type="entry name" value="TOPRIM"/>
    <property type="match status" value="1"/>
</dbReference>
<evidence type="ECO:0000259" key="16">
    <source>
        <dbReference type="PROSITE" id="PS50011"/>
    </source>
</evidence>
<feature type="region of interest" description="Disordered" evidence="15">
    <location>
        <begin position="811"/>
        <end position="887"/>
    </location>
</feature>
<evidence type="ECO:0000256" key="6">
    <source>
        <dbReference type="ARBA" id="ARBA00022833"/>
    </source>
</evidence>
<keyword evidence="9" id="KW-0238">DNA-binding</keyword>
<dbReference type="PROSITE" id="PS00108">
    <property type="entry name" value="PROTEIN_KINASE_ST"/>
    <property type="match status" value="1"/>
</dbReference>
<dbReference type="Pfam" id="PF01396">
    <property type="entry name" value="Zn_ribbon_Top1"/>
    <property type="match status" value="1"/>
</dbReference>
<proteinExistence type="inferred from homology"/>
<evidence type="ECO:0000256" key="10">
    <source>
        <dbReference type="ARBA" id="ARBA00023235"/>
    </source>
</evidence>
<dbReference type="Pfam" id="PF01751">
    <property type="entry name" value="Toprim"/>
    <property type="match status" value="1"/>
</dbReference>
<name>A0ABR2YWY6_9CHLO</name>
<dbReference type="Gene3D" id="3.30.65.10">
    <property type="entry name" value="Bacterial Topoisomerase I, domain 1"/>
    <property type="match status" value="1"/>
</dbReference>
<keyword evidence="10" id="KW-0413">Isomerase</keyword>
<dbReference type="Pfam" id="PF01131">
    <property type="entry name" value="Topoisom_bac"/>
    <property type="match status" value="1"/>
</dbReference>
<dbReference type="SUPFAM" id="SSF56112">
    <property type="entry name" value="Protein kinase-like (PK-like)"/>
    <property type="match status" value="1"/>
</dbReference>
<feature type="compositionally biased region" description="Basic and acidic residues" evidence="15">
    <location>
        <begin position="866"/>
        <end position="887"/>
    </location>
</feature>
<dbReference type="Pfam" id="PF13368">
    <property type="entry name" value="Toprim_C_rpt"/>
    <property type="match status" value="2"/>
</dbReference>
<feature type="compositionally biased region" description="Low complexity" evidence="15">
    <location>
        <begin position="824"/>
        <end position="846"/>
    </location>
</feature>
<evidence type="ECO:0000256" key="11">
    <source>
        <dbReference type="ARBA" id="ARBA00030003"/>
    </source>
</evidence>
<keyword evidence="8" id="KW-0799">Topoisomerase</keyword>
<dbReference type="Gene3D" id="1.10.460.10">
    <property type="entry name" value="Topoisomerase I, domain 2"/>
    <property type="match status" value="1"/>
</dbReference>
<evidence type="ECO:0000256" key="1">
    <source>
        <dbReference type="ARBA" id="ARBA00000213"/>
    </source>
</evidence>
<organism evidence="19 20">
    <name type="scientific">Coccomyxa subellipsoidea</name>
    <dbReference type="NCBI Taxonomy" id="248742"/>
    <lineage>
        <taxon>Eukaryota</taxon>
        <taxon>Viridiplantae</taxon>
        <taxon>Chlorophyta</taxon>
        <taxon>core chlorophytes</taxon>
        <taxon>Trebouxiophyceae</taxon>
        <taxon>Trebouxiophyceae incertae sedis</taxon>
        <taxon>Coccomyxaceae</taxon>
        <taxon>Coccomyxa</taxon>
    </lineage>
</organism>
<dbReference type="InterPro" id="IPR013824">
    <property type="entry name" value="Topo_IA_cen_sub1"/>
</dbReference>